<dbReference type="HOGENOM" id="CLU_323296_0_0_6"/>
<feature type="chain" id="PRO_5004383688" evidence="1">
    <location>
        <begin position="25"/>
        <end position="978"/>
    </location>
</feature>
<dbReference type="KEGG" id="oai:OLEAN_C01940"/>
<dbReference type="PROSITE" id="PS51257">
    <property type="entry name" value="PROKAR_LIPOPROTEIN"/>
    <property type="match status" value="1"/>
</dbReference>
<proteinExistence type="predicted"/>
<evidence type="ECO:0000256" key="1">
    <source>
        <dbReference type="SAM" id="SignalP"/>
    </source>
</evidence>
<dbReference type="EMBL" id="FO203512">
    <property type="protein sequence ID" value="CCK74370.1"/>
    <property type="molecule type" value="Genomic_DNA"/>
</dbReference>
<protein>
    <submittedName>
        <fullName evidence="2">Transferrin binding family protein</fullName>
    </submittedName>
</protein>
<gene>
    <name evidence="2" type="ORF">OLEAN_C01940</name>
</gene>
<keyword evidence="3" id="KW-1185">Reference proteome</keyword>
<organism evidence="2 3">
    <name type="scientific">Oleispira antarctica RB-8</name>
    <dbReference type="NCBI Taxonomy" id="698738"/>
    <lineage>
        <taxon>Bacteria</taxon>
        <taxon>Pseudomonadati</taxon>
        <taxon>Pseudomonadota</taxon>
        <taxon>Gammaproteobacteria</taxon>
        <taxon>Oceanospirillales</taxon>
        <taxon>Oceanospirillaceae</taxon>
        <taxon>Oleispira</taxon>
    </lineage>
</organism>
<evidence type="ECO:0000313" key="3">
    <source>
        <dbReference type="Proteomes" id="UP000032749"/>
    </source>
</evidence>
<dbReference type="AlphaFoldDB" id="R4YJS4"/>
<evidence type="ECO:0000313" key="2">
    <source>
        <dbReference type="EMBL" id="CCK74370.1"/>
    </source>
</evidence>
<accession>R4YJS4</accession>
<dbReference type="Proteomes" id="UP000032749">
    <property type="component" value="Chromosome"/>
</dbReference>
<name>R4YJS4_OLEAN</name>
<sequence length="978" mass="109606">MMKKIYLVNAVTVCLLTACGGSGGETSNNNDVTDTSLSGNVNGLLANNTFSITASGGGELHTQRLDSEGNYKFENLTPETQYNLKVQAKGYRQEAILSSRPGRVAQALSVAAQPTPDIDNVFLYAWQDDGQSVSGLEYASAVNSQIEVNVEGIEHEVPNIAAAQILYRDYHIVLDDSDSLPWTQAHAYRLLETMKQIPQSHCKDSTESISLPCDATKHNVPETLWTLSTNHIAGNIAVNGNTVTLDAQAFTYAEPQIVSLEGQRGRFYSKSLHHAAVSYITNGGKNLEAANRILEKRFGVSIDTGASAYHSTYNNAVIAEDRTPSAWQKFTPEEVLIVINQFEEMPEGLHTIRDKNDSTKGLKYLFRRDNAHDHPLYPDAPAVAWPGNGYIEFMEKAFKGNNLEHMQRLVLHEKTHFLWHFVLNRDLKLEWLALSDWYRIDGSNPQNYLEEQPYSADQNLASHTHGSEFNSNNDTINIDASDGWSARKTTNFVSGYAQLKNPNEDLAESVSYFLNNPDKLRARAPAKYEFIRDRLMAGVTYLQTIRDDLTFEVLNLHPDYVYPGKIKNVDIKVEGAAGEDKRITIDLQLHTTQENCTLESCLEGASSAFTRIFSEIDTFKDIHFVPVSENGVRKKISDRLRATFTLPDTAKNGWWAPAQITITDPLGNQRYQRSTDYGWQMFINNPTDDVIAPKYVDDSLTLELGDEEFIEVRDGKKYRTVDNCDGNPAFECRVIKTLTAHWDVDEDVAMKSSGECFSRFAHQSFESYSDDMHGSFSENIHGAIDGQCTVKLTTTEYYRSGEYRVGHLSMQDRALNHSSENFSDNHEMREASPKVQLINDASTVDIIMPEMDIQSCTGAVNERCISVTAAPTNTAMPNGETNVEIKYWARDDKAGLGTVSYKLRDPQGTEHFHYHQHENSHTLFFEGDATEWKQYTATVTLPVGSAPGTWGVASIALHDKAGNRKFYDFTETLIFETL</sequence>
<reference evidence="2 3" key="1">
    <citation type="journal article" date="2013" name="Nat. Commun.">
        <title>Genome sequence and functional genomic analysis of the oil-degrading bacterium Oleispira antarctica.</title>
        <authorList>
            <person name="Kube M."/>
            <person name="Chernikova T.N."/>
            <person name="Al-Ramahi Y."/>
            <person name="Beloqui A."/>
            <person name="Lopez-Cortez N."/>
            <person name="Guazzaroni M.E."/>
            <person name="Heipieper H.J."/>
            <person name="Klages S."/>
            <person name="Kotsyurbenko O.R."/>
            <person name="Langer I."/>
            <person name="Nechitaylo T.Y."/>
            <person name="Lunsdorf H."/>
            <person name="Fernandez M."/>
            <person name="Juarez S."/>
            <person name="Ciordia S."/>
            <person name="Singer A."/>
            <person name="Kagan O."/>
            <person name="Egorova O."/>
            <person name="Petit P.A."/>
            <person name="Stogios P."/>
            <person name="Kim Y."/>
            <person name="Tchigvintsev A."/>
            <person name="Flick R."/>
            <person name="Denaro R."/>
            <person name="Genovese M."/>
            <person name="Albar J.P."/>
            <person name="Reva O.N."/>
            <person name="Martinez-Gomariz M."/>
            <person name="Tran H."/>
            <person name="Ferrer M."/>
            <person name="Savchenko A."/>
            <person name="Yakunin A.F."/>
            <person name="Yakimov M.M."/>
            <person name="Golyshina O.V."/>
            <person name="Reinhardt R."/>
            <person name="Golyshin P.N."/>
        </authorList>
    </citation>
    <scope>NUCLEOTIDE SEQUENCE [LARGE SCALE GENOMIC DNA]</scope>
</reference>
<keyword evidence="1" id="KW-0732">Signal</keyword>
<feature type="signal peptide" evidence="1">
    <location>
        <begin position="1"/>
        <end position="24"/>
    </location>
</feature>